<sequence length="582" mass="66895">MRRHAIEQVVLSSSNRLSKRRPSAKRFKTDLIPMFVGALIACFFLSIVWTVRIQKVEEKKHGGKDVLDGLVPNTNTKFLKSTPPEEFSAIPKDDYANDDDIDDDNEDDDNERGRDDEEQQRQEEEEEKKRRQATDEYQKNIENRAKATSRMNEHTREEVIEELFEKAQREDEKKHDAQVFESLSLDGEEKEEVKKAVLKKEEEVVQLSMKPSLVPVVKKEKKAEKRKETEVEEIEEEITDETKASVAQKARKHKSLHATTLKHLAALARTPTVLSLERKVTAHGKITCGGTEAVVFKTWHNFFTANENITRTLPPVEPRITEVVNHAQRYCRHRGECDFTKIYANVKLKNDENMNKKQPYKNDEVLPTCAVVGNAGSLRNAKFGEEIDAHDIVLRFNNGRAKHFEKQVGTKGHLRMYNGPYVEGKMGGEVTIAQLRDSSVNHWIRQYEKHRETFPESFIMDPEIICRAWDLVNREGEKPSSGMVGITFAMRLCSSVDIYGFSAESYFNETERPHYYDWERPKLGRENVHPFEAERKIYKALQKEGLITLHEVEVGDENSNNPSNDSSTSSSSSSNSNNHDEN</sequence>
<protein>
    <recommendedName>
        <fullName evidence="13">beta-galactoside alpha-(2,6)-sialyltransferase</fullName>
        <ecNumber evidence="13">2.4.3.1</ecNumber>
    </recommendedName>
</protein>
<comment type="catalytic activity">
    <reaction evidence="12">
        <text>a beta-D-galactoside + CMP-N-acetyl-beta-neuraminate = an N-acetyl-alpha-neuraminyl-(2-&gt;6)-beta-D-galactosyl derivative + CMP + H(+)</text>
        <dbReference type="Rhea" id="RHEA:52104"/>
        <dbReference type="ChEBI" id="CHEBI:15378"/>
        <dbReference type="ChEBI" id="CHEBI:28034"/>
        <dbReference type="ChEBI" id="CHEBI:57812"/>
        <dbReference type="ChEBI" id="CHEBI:60377"/>
        <dbReference type="ChEBI" id="CHEBI:136398"/>
        <dbReference type="EC" id="2.4.3.1"/>
    </reaction>
</comment>
<dbReference type="GO" id="GO:0032580">
    <property type="term" value="C:Golgi cisterna membrane"/>
    <property type="evidence" value="ECO:0007669"/>
    <property type="project" value="UniProtKB-SubCell"/>
</dbReference>
<dbReference type="EMBL" id="FO082278">
    <property type="protein sequence ID" value="CCO13980.1"/>
    <property type="molecule type" value="Genomic_DNA"/>
</dbReference>
<keyword evidence="10" id="KW-1015">Disulfide bond</keyword>
<dbReference type="PANTHER" id="PTHR46059:SF1">
    <property type="entry name" value="BETA-GALACTOSIDE ALPHA-2,6-SIALYLTRANSFERASE"/>
    <property type="match status" value="1"/>
</dbReference>
<dbReference type="InterPro" id="IPR038578">
    <property type="entry name" value="GT29-like_sf"/>
</dbReference>
<keyword evidence="6" id="KW-0735">Signal-anchor</keyword>
<feature type="coiled-coil region" evidence="14">
    <location>
        <begin position="190"/>
        <end position="244"/>
    </location>
</feature>
<evidence type="ECO:0000256" key="7">
    <source>
        <dbReference type="ARBA" id="ARBA00022989"/>
    </source>
</evidence>
<dbReference type="InterPro" id="IPR001675">
    <property type="entry name" value="Glyco_trans_29"/>
</dbReference>
<keyword evidence="7 16" id="KW-1133">Transmembrane helix</keyword>
<dbReference type="RefSeq" id="XP_007515101.1">
    <property type="nucleotide sequence ID" value="XM_007515039.1"/>
</dbReference>
<reference evidence="17 18" key="1">
    <citation type="submission" date="2011-10" db="EMBL/GenBank/DDBJ databases">
        <authorList>
            <person name="Genoscope - CEA"/>
        </authorList>
    </citation>
    <scope>NUCLEOTIDE SEQUENCE [LARGE SCALE GENOMIC DNA]</scope>
    <source>
        <strain evidence="17 18">RCC 1105</strain>
    </source>
</reference>
<dbReference type="eggNOG" id="KOG2692">
    <property type="taxonomic scope" value="Eukaryota"/>
</dbReference>
<evidence type="ECO:0000256" key="11">
    <source>
        <dbReference type="ARBA" id="ARBA00023180"/>
    </source>
</evidence>
<accession>K8ENI0</accession>
<proteinExistence type="inferred from homology"/>
<feature type="region of interest" description="Disordered" evidence="15">
    <location>
        <begin position="64"/>
        <end position="156"/>
    </location>
</feature>
<keyword evidence="11" id="KW-0325">Glycoprotein</keyword>
<dbReference type="KEGG" id="bpg:Bathy01g05530"/>
<evidence type="ECO:0000313" key="18">
    <source>
        <dbReference type="Proteomes" id="UP000198341"/>
    </source>
</evidence>
<evidence type="ECO:0000256" key="10">
    <source>
        <dbReference type="ARBA" id="ARBA00023157"/>
    </source>
</evidence>
<feature type="region of interest" description="Disordered" evidence="15">
    <location>
        <begin position="553"/>
        <end position="582"/>
    </location>
</feature>
<dbReference type="GO" id="GO:0097503">
    <property type="term" value="P:sialylation"/>
    <property type="evidence" value="ECO:0007669"/>
    <property type="project" value="TreeGrafter"/>
</dbReference>
<evidence type="ECO:0000313" key="17">
    <source>
        <dbReference type="EMBL" id="CCO13980.1"/>
    </source>
</evidence>
<dbReference type="EC" id="2.4.3.1" evidence="13"/>
<evidence type="ECO:0000256" key="5">
    <source>
        <dbReference type="ARBA" id="ARBA00022692"/>
    </source>
</evidence>
<evidence type="ECO:0000256" key="12">
    <source>
        <dbReference type="ARBA" id="ARBA00034249"/>
    </source>
</evidence>
<evidence type="ECO:0000256" key="3">
    <source>
        <dbReference type="ARBA" id="ARBA00022676"/>
    </source>
</evidence>
<feature type="compositionally biased region" description="Low complexity" evidence="15">
    <location>
        <begin position="558"/>
        <end position="582"/>
    </location>
</feature>
<feature type="compositionally biased region" description="Acidic residues" evidence="15">
    <location>
        <begin position="96"/>
        <end position="110"/>
    </location>
</feature>
<evidence type="ECO:0000256" key="9">
    <source>
        <dbReference type="ARBA" id="ARBA00023136"/>
    </source>
</evidence>
<gene>
    <name evidence="17" type="ORF">Bathy01g05530</name>
</gene>
<evidence type="ECO:0000256" key="13">
    <source>
        <dbReference type="ARBA" id="ARBA00034329"/>
    </source>
</evidence>
<dbReference type="PANTHER" id="PTHR46059">
    <property type="entry name" value="BETA-GALACTOSIDE ALPHA-2,6-SIALYLTRANSFERASE"/>
    <property type="match status" value="1"/>
</dbReference>
<keyword evidence="18" id="KW-1185">Reference proteome</keyword>
<keyword evidence="4" id="KW-0808">Transferase</keyword>
<keyword evidence="3 17" id="KW-0328">Glycosyltransferase</keyword>
<evidence type="ECO:0000256" key="6">
    <source>
        <dbReference type="ARBA" id="ARBA00022968"/>
    </source>
</evidence>
<keyword evidence="14" id="KW-0175">Coiled coil</keyword>
<dbReference type="AlphaFoldDB" id="K8ENI0"/>
<dbReference type="GO" id="GO:0003835">
    <property type="term" value="F:beta-galactoside alpha-2,6-sialyltransferase activity"/>
    <property type="evidence" value="ECO:0007669"/>
    <property type="project" value="UniProtKB-EC"/>
</dbReference>
<comment type="subcellular location">
    <subcellularLocation>
        <location evidence="1">Golgi apparatus</location>
        <location evidence="1">Golgi stack membrane</location>
        <topology evidence="1">Single-pass type II membrane protein</topology>
    </subcellularLocation>
</comment>
<keyword evidence="9 16" id="KW-0472">Membrane</keyword>
<dbReference type="Pfam" id="PF00777">
    <property type="entry name" value="Glyco_transf_29"/>
    <property type="match status" value="2"/>
</dbReference>
<organism evidence="17 18">
    <name type="scientific">Bathycoccus prasinos</name>
    <dbReference type="NCBI Taxonomy" id="41875"/>
    <lineage>
        <taxon>Eukaryota</taxon>
        <taxon>Viridiplantae</taxon>
        <taxon>Chlorophyta</taxon>
        <taxon>Mamiellophyceae</taxon>
        <taxon>Mamiellales</taxon>
        <taxon>Bathycoccaceae</taxon>
        <taxon>Bathycoccus</taxon>
    </lineage>
</organism>
<evidence type="ECO:0000256" key="8">
    <source>
        <dbReference type="ARBA" id="ARBA00023034"/>
    </source>
</evidence>
<dbReference type="CDD" id="cd19952">
    <property type="entry name" value="GT29"/>
    <property type="match status" value="1"/>
</dbReference>
<evidence type="ECO:0000256" key="15">
    <source>
        <dbReference type="SAM" id="MobiDB-lite"/>
    </source>
</evidence>
<dbReference type="Proteomes" id="UP000198341">
    <property type="component" value="Chromosome 1"/>
</dbReference>
<evidence type="ECO:0000256" key="14">
    <source>
        <dbReference type="SAM" id="Coils"/>
    </source>
</evidence>
<keyword evidence="8" id="KW-0333">Golgi apparatus</keyword>
<feature type="transmembrane region" description="Helical" evidence="16">
    <location>
        <begin position="31"/>
        <end position="51"/>
    </location>
</feature>
<evidence type="ECO:0000256" key="16">
    <source>
        <dbReference type="SAM" id="Phobius"/>
    </source>
</evidence>
<feature type="compositionally biased region" description="Basic and acidic residues" evidence="15">
    <location>
        <begin position="111"/>
        <end position="156"/>
    </location>
</feature>
<keyword evidence="5 16" id="KW-0812">Transmembrane</keyword>
<comment type="similarity">
    <text evidence="2">Belongs to the glycosyltransferase 29 family.</text>
</comment>
<name>K8ENI0_9CHLO</name>
<dbReference type="Gene3D" id="3.90.1480.20">
    <property type="entry name" value="Glycosyl transferase family 29"/>
    <property type="match status" value="1"/>
</dbReference>
<evidence type="ECO:0000256" key="4">
    <source>
        <dbReference type="ARBA" id="ARBA00022679"/>
    </source>
</evidence>
<evidence type="ECO:0000256" key="1">
    <source>
        <dbReference type="ARBA" id="ARBA00004447"/>
    </source>
</evidence>
<dbReference type="OrthoDB" id="10264956at2759"/>
<evidence type="ECO:0000256" key="2">
    <source>
        <dbReference type="ARBA" id="ARBA00006003"/>
    </source>
</evidence>
<dbReference type="GeneID" id="19018288"/>